<accession>A0AAW2JRU4</accession>
<evidence type="ECO:0000256" key="3">
    <source>
        <dbReference type="PROSITE-ProRule" id="PRU00221"/>
    </source>
</evidence>
<gene>
    <name evidence="4" type="ORF">Sradi_6782500</name>
</gene>
<dbReference type="CDD" id="cd00200">
    <property type="entry name" value="WD40"/>
    <property type="match status" value="1"/>
</dbReference>
<proteinExistence type="predicted"/>
<dbReference type="EMBL" id="JACGWJ010000032">
    <property type="protein sequence ID" value="KAL0297304.1"/>
    <property type="molecule type" value="Genomic_DNA"/>
</dbReference>
<dbReference type="InterPro" id="IPR015943">
    <property type="entry name" value="WD40/YVTN_repeat-like_dom_sf"/>
</dbReference>
<feature type="repeat" description="WD" evidence="3">
    <location>
        <begin position="327"/>
        <end position="359"/>
    </location>
</feature>
<evidence type="ECO:0000313" key="4">
    <source>
        <dbReference type="EMBL" id="KAL0297304.1"/>
    </source>
</evidence>
<evidence type="ECO:0000256" key="2">
    <source>
        <dbReference type="ARBA" id="ARBA00022737"/>
    </source>
</evidence>
<dbReference type="InterPro" id="IPR044716">
    <property type="entry name" value="LEUNIG-like"/>
</dbReference>
<feature type="repeat" description="WD" evidence="3">
    <location>
        <begin position="203"/>
        <end position="238"/>
    </location>
</feature>
<evidence type="ECO:0000256" key="1">
    <source>
        <dbReference type="ARBA" id="ARBA00022574"/>
    </source>
</evidence>
<dbReference type="AlphaFoldDB" id="A0AAW2JRU4"/>
<keyword evidence="1 3" id="KW-0853">WD repeat</keyword>
<reference evidence="4" key="2">
    <citation type="journal article" date="2024" name="Plant">
        <title>Genomic evolution and insights into agronomic trait innovations of Sesamum species.</title>
        <authorList>
            <person name="Miao H."/>
            <person name="Wang L."/>
            <person name="Qu L."/>
            <person name="Liu H."/>
            <person name="Sun Y."/>
            <person name="Le M."/>
            <person name="Wang Q."/>
            <person name="Wei S."/>
            <person name="Zheng Y."/>
            <person name="Lin W."/>
            <person name="Duan Y."/>
            <person name="Cao H."/>
            <person name="Xiong S."/>
            <person name="Wang X."/>
            <person name="Wei L."/>
            <person name="Li C."/>
            <person name="Ma Q."/>
            <person name="Ju M."/>
            <person name="Zhao R."/>
            <person name="Li G."/>
            <person name="Mu C."/>
            <person name="Tian Q."/>
            <person name="Mei H."/>
            <person name="Zhang T."/>
            <person name="Gao T."/>
            <person name="Zhang H."/>
        </authorList>
    </citation>
    <scope>NUCLEOTIDE SEQUENCE</scope>
    <source>
        <strain evidence="4">G02</strain>
    </source>
</reference>
<organism evidence="4">
    <name type="scientific">Sesamum radiatum</name>
    <name type="common">Black benniseed</name>
    <dbReference type="NCBI Taxonomy" id="300843"/>
    <lineage>
        <taxon>Eukaryota</taxon>
        <taxon>Viridiplantae</taxon>
        <taxon>Streptophyta</taxon>
        <taxon>Embryophyta</taxon>
        <taxon>Tracheophyta</taxon>
        <taxon>Spermatophyta</taxon>
        <taxon>Magnoliopsida</taxon>
        <taxon>eudicotyledons</taxon>
        <taxon>Gunneridae</taxon>
        <taxon>Pentapetalae</taxon>
        <taxon>asterids</taxon>
        <taxon>lamiids</taxon>
        <taxon>Lamiales</taxon>
        <taxon>Pedaliaceae</taxon>
        <taxon>Sesamum</taxon>
    </lineage>
</organism>
<dbReference type="GO" id="GO:0003714">
    <property type="term" value="F:transcription corepressor activity"/>
    <property type="evidence" value="ECO:0007669"/>
    <property type="project" value="InterPro"/>
</dbReference>
<name>A0AAW2JRU4_SESRA</name>
<dbReference type="SMART" id="SM00320">
    <property type="entry name" value="WD40"/>
    <property type="match status" value="4"/>
</dbReference>
<protein>
    <submittedName>
        <fullName evidence="4">Transcriptional corepressor LEUNIG</fullName>
    </submittedName>
</protein>
<feature type="repeat" description="WD" evidence="3">
    <location>
        <begin position="246"/>
        <end position="287"/>
    </location>
</feature>
<comment type="caution">
    <text evidence="4">The sequence shown here is derived from an EMBL/GenBank/DDBJ whole genome shotgun (WGS) entry which is preliminary data.</text>
</comment>
<dbReference type="PROSITE" id="PS50294">
    <property type="entry name" value="WD_REPEATS_REGION"/>
    <property type="match status" value="1"/>
</dbReference>
<dbReference type="Gene3D" id="2.130.10.10">
    <property type="entry name" value="YVTN repeat-like/Quinoprotein amine dehydrogenase"/>
    <property type="match status" value="2"/>
</dbReference>
<dbReference type="PROSITE" id="PS00678">
    <property type="entry name" value="WD_REPEATS_1"/>
    <property type="match status" value="1"/>
</dbReference>
<dbReference type="PANTHER" id="PTHR44376">
    <property type="entry name" value="TRANSCRIPTIONAL REGULATOR OF FILAMENTOUS GROWTH FLO8"/>
    <property type="match status" value="1"/>
</dbReference>
<dbReference type="SUPFAM" id="SSF50978">
    <property type="entry name" value="WD40 repeat-like"/>
    <property type="match status" value="1"/>
</dbReference>
<dbReference type="InterPro" id="IPR001680">
    <property type="entry name" value="WD40_rpt"/>
</dbReference>
<keyword evidence="2" id="KW-0677">Repeat</keyword>
<dbReference type="PROSITE" id="PS50082">
    <property type="entry name" value="WD_REPEATS_2"/>
    <property type="match status" value="3"/>
</dbReference>
<reference evidence="4" key="1">
    <citation type="submission" date="2020-06" db="EMBL/GenBank/DDBJ databases">
        <authorList>
            <person name="Li T."/>
            <person name="Hu X."/>
            <person name="Zhang T."/>
            <person name="Song X."/>
            <person name="Zhang H."/>
            <person name="Dai N."/>
            <person name="Sheng W."/>
            <person name="Hou X."/>
            <person name="Wei L."/>
        </authorList>
    </citation>
    <scope>NUCLEOTIDE SEQUENCE</scope>
    <source>
        <strain evidence="4">G02</strain>
        <tissue evidence="4">Leaf</tissue>
    </source>
</reference>
<dbReference type="InterPro" id="IPR019775">
    <property type="entry name" value="WD40_repeat_CS"/>
</dbReference>
<dbReference type="Pfam" id="PF00400">
    <property type="entry name" value="WD40"/>
    <property type="match status" value="4"/>
</dbReference>
<dbReference type="InterPro" id="IPR036322">
    <property type="entry name" value="WD40_repeat_dom_sf"/>
</dbReference>
<dbReference type="PANTHER" id="PTHR44376:SF5">
    <property type="entry name" value="TRANSCRIPTIONAL COREPRESSOR LEUNIG ISOFORM X1"/>
    <property type="match status" value="1"/>
</dbReference>
<sequence>MFVCVCVFSRFLSYPASRLIGLDVHVHDYLIKRGFSVCPPAFKVEASVNPDFNAIDVPAGFLFELWSVFWNSTNAMITTGGDIDDAVATCLENMKALLTWAMEYQQQQGGRLEQIALRRRMSYSGGPGTANGNSVINSYKEVILTGISCYPELRLAEVNSIDASSSMVIACHLSADGKLLATSDHDKKAVLWHANTLEGKATLEEHTSVITDIRFGPCMTRLATSSLDKTVRVWDTNNPGSSLCRFTRHTCGVMSLDFHPIKDIVCSSDANGEIKYWSVNSGGCATVFKDCACQVRFQPLIGRFLAAATANAVLILDAETQTCYHTLKGHQEPIHTVCWDHSGELLASVSDKSVRIWTMGAGNEWSIETWNFIDNTAKRMTAQQGVIASLDASTVTVSAVDLPDMEMLYSSCKLHNQSCILYSAITASYVP</sequence>